<keyword evidence="5" id="KW-1185">Reference proteome</keyword>
<dbReference type="EMBL" id="JBHZOL010000031">
    <property type="protein sequence ID" value="MFE4105757.1"/>
    <property type="molecule type" value="Genomic_DNA"/>
</dbReference>
<dbReference type="RefSeq" id="WP_377962847.1">
    <property type="nucleotide sequence ID" value="NZ_JBHZOL010000031.1"/>
</dbReference>
<feature type="domain" description="Nudix hydrolase" evidence="3">
    <location>
        <begin position="43"/>
        <end position="172"/>
    </location>
</feature>
<dbReference type="GO" id="GO:0016787">
    <property type="term" value="F:hydrolase activity"/>
    <property type="evidence" value="ECO:0007669"/>
    <property type="project" value="UniProtKB-KW"/>
</dbReference>
<keyword evidence="2 4" id="KW-0378">Hydrolase</keyword>
<evidence type="ECO:0000256" key="1">
    <source>
        <dbReference type="ARBA" id="ARBA00001946"/>
    </source>
</evidence>
<gene>
    <name evidence="4" type="ORF">ACFVKH_05680</name>
</gene>
<comment type="cofactor">
    <cofactor evidence="1">
        <name>Mg(2+)</name>
        <dbReference type="ChEBI" id="CHEBI:18420"/>
    </cofactor>
</comment>
<dbReference type="InterPro" id="IPR015797">
    <property type="entry name" value="NUDIX_hydrolase-like_dom_sf"/>
</dbReference>
<sequence>MSCLQPWKLLRSQLVFNHRWCQVRQDTVRLPSGEIIDDYFVNVRPDVALVMPILPDERVVFVRQYRHGVQKLLTELPAGTFNPQQETAAVAAQRELQEETGYTAACLTHLGTLYDNPVKDTNQIHLFLAEMLTAGTPCLDVTEAIELELIPLADIPQQISQGHLQVAGTLAALTLGMQVIQQRASL</sequence>
<accession>A0ABW6IDF0</accession>
<evidence type="ECO:0000313" key="5">
    <source>
        <dbReference type="Proteomes" id="UP001600165"/>
    </source>
</evidence>
<dbReference type="SUPFAM" id="SSF55811">
    <property type="entry name" value="Nudix"/>
    <property type="match status" value="1"/>
</dbReference>
<dbReference type="EC" id="3.6.-.-" evidence="4"/>
<dbReference type="Proteomes" id="UP001600165">
    <property type="component" value="Unassembled WGS sequence"/>
</dbReference>
<dbReference type="Gene3D" id="3.90.79.10">
    <property type="entry name" value="Nucleoside Triphosphate Pyrophosphohydrolase"/>
    <property type="match status" value="1"/>
</dbReference>
<name>A0ABW6IDF0_9CYAN</name>
<reference evidence="4 5" key="1">
    <citation type="submission" date="2024-10" db="EMBL/GenBank/DDBJ databases">
        <authorList>
            <person name="Ratan Roy A."/>
            <person name="Morales Sandoval P.H."/>
            <person name="De Los Santos Villalobos S."/>
            <person name="Chakraborty S."/>
            <person name="Mukherjee J."/>
        </authorList>
    </citation>
    <scope>NUCLEOTIDE SEQUENCE [LARGE SCALE GENOMIC DNA]</scope>
    <source>
        <strain evidence="4 5">S1</strain>
    </source>
</reference>
<comment type="caution">
    <text evidence="4">The sequence shown here is derived from an EMBL/GenBank/DDBJ whole genome shotgun (WGS) entry which is preliminary data.</text>
</comment>
<organism evidence="4 5">
    <name type="scientific">Almyronema epifaneia S1</name>
    <dbReference type="NCBI Taxonomy" id="2991925"/>
    <lineage>
        <taxon>Bacteria</taxon>
        <taxon>Bacillati</taxon>
        <taxon>Cyanobacteriota</taxon>
        <taxon>Cyanophyceae</taxon>
        <taxon>Nodosilineales</taxon>
        <taxon>Nodosilineaceae</taxon>
        <taxon>Almyronema</taxon>
        <taxon>Almyronema epifaneia</taxon>
    </lineage>
</organism>
<evidence type="ECO:0000256" key="2">
    <source>
        <dbReference type="ARBA" id="ARBA00022801"/>
    </source>
</evidence>
<dbReference type="PANTHER" id="PTHR11839">
    <property type="entry name" value="UDP/ADP-SUGAR PYROPHOSPHATASE"/>
    <property type="match status" value="1"/>
</dbReference>
<dbReference type="Pfam" id="PF00293">
    <property type="entry name" value="NUDIX"/>
    <property type="match status" value="1"/>
</dbReference>
<dbReference type="PANTHER" id="PTHR11839:SF18">
    <property type="entry name" value="NUDIX HYDROLASE DOMAIN-CONTAINING PROTEIN"/>
    <property type="match status" value="1"/>
</dbReference>
<proteinExistence type="predicted"/>
<protein>
    <submittedName>
        <fullName evidence="4">NUDIX hydrolase</fullName>
        <ecNumber evidence="4">3.6.-.-</ecNumber>
    </submittedName>
</protein>
<dbReference type="InterPro" id="IPR000086">
    <property type="entry name" value="NUDIX_hydrolase_dom"/>
</dbReference>
<evidence type="ECO:0000259" key="3">
    <source>
        <dbReference type="PROSITE" id="PS51462"/>
    </source>
</evidence>
<evidence type="ECO:0000313" key="4">
    <source>
        <dbReference type="EMBL" id="MFE4105757.1"/>
    </source>
</evidence>
<dbReference type="CDD" id="cd03424">
    <property type="entry name" value="NUDIX_ADPRase_Nudt5_UGPPase_Nudt14"/>
    <property type="match status" value="1"/>
</dbReference>
<dbReference type="PROSITE" id="PS51462">
    <property type="entry name" value="NUDIX"/>
    <property type="match status" value="1"/>
</dbReference>